<evidence type="ECO:0000256" key="7">
    <source>
        <dbReference type="ARBA" id="ARBA00022777"/>
    </source>
</evidence>
<evidence type="ECO:0000313" key="13">
    <source>
        <dbReference type="EMBL" id="SHM06626.1"/>
    </source>
</evidence>
<dbReference type="Pfam" id="PF00512">
    <property type="entry name" value="HisKA"/>
    <property type="match status" value="1"/>
</dbReference>
<accession>A0A1M7FRL9</accession>
<evidence type="ECO:0000256" key="1">
    <source>
        <dbReference type="ARBA" id="ARBA00000085"/>
    </source>
</evidence>
<evidence type="ECO:0000256" key="3">
    <source>
        <dbReference type="ARBA" id="ARBA00012438"/>
    </source>
</evidence>
<dbReference type="PANTHER" id="PTHR45528">
    <property type="entry name" value="SENSOR HISTIDINE KINASE CPXA"/>
    <property type="match status" value="1"/>
</dbReference>
<dbReference type="EMBL" id="FRCP01000006">
    <property type="protein sequence ID" value="SHM06626.1"/>
    <property type="molecule type" value="Genomic_DNA"/>
</dbReference>
<keyword evidence="9" id="KW-0902">Two-component regulatory system</keyword>
<dbReference type="SUPFAM" id="SSF55874">
    <property type="entry name" value="ATPase domain of HSP90 chaperone/DNA topoisomerase II/histidine kinase"/>
    <property type="match status" value="1"/>
</dbReference>
<dbReference type="InterPro" id="IPR050398">
    <property type="entry name" value="HssS/ArlS-like"/>
</dbReference>
<dbReference type="AlphaFoldDB" id="A0A1M7FRL9"/>
<dbReference type="PRINTS" id="PR01780">
    <property type="entry name" value="LANTIREGPROT"/>
</dbReference>
<dbReference type="PROSITE" id="PS50109">
    <property type="entry name" value="HIS_KIN"/>
    <property type="match status" value="1"/>
</dbReference>
<dbReference type="SMART" id="SM00387">
    <property type="entry name" value="HATPase_c"/>
    <property type="match status" value="1"/>
</dbReference>
<dbReference type="InterPro" id="IPR005467">
    <property type="entry name" value="His_kinase_dom"/>
</dbReference>
<feature type="transmembrane region" description="Helical" evidence="11">
    <location>
        <begin position="12"/>
        <end position="39"/>
    </location>
</feature>
<dbReference type="Proteomes" id="UP000184038">
    <property type="component" value="Unassembled WGS sequence"/>
</dbReference>
<evidence type="ECO:0000256" key="11">
    <source>
        <dbReference type="SAM" id="Phobius"/>
    </source>
</evidence>
<reference evidence="13 14" key="1">
    <citation type="submission" date="2016-11" db="EMBL/GenBank/DDBJ databases">
        <authorList>
            <person name="Jaros S."/>
            <person name="Januszkiewicz K."/>
            <person name="Wedrychowicz H."/>
        </authorList>
    </citation>
    <scope>NUCLEOTIDE SEQUENCE [LARGE SCALE GENOMIC DNA]</scope>
    <source>
        <strain evidence="13 14">DSM 15930</strain>
    </source>
</reference>
<dbReference type="InterPro" id="IPR008358">
    <property type="entry name" value="Sig_transdc_His_kin/Pase_MprB"/>
</dbReference>
<evidence type="ECO:0000256" key="8">
    <source>
        <dbReference type="ARBA" id="ARBA00022989"/>
    </source>
</evidence>
<keyword evidence="6 11" id="KW-0812">Transmembrane</keyword>
<dbReference type="CDD" id="cd00082">
    <property type="entry name" value="HisKA"/>
    <property type="match status" value="1"/>
</dbReference>
<gene>
    <name evidence="13" type="ORF">SAMN02746066_00605</name>
</gene>
<dbReference type="Pfam" id="PF02518">
    <property type="entry name" value="HATPase_c"/>
    <property type="match status" value="1"/>
</dbReference>
<protein>
    <recommendedName>
        <fullName evidence="3">histidine kinase</fullName>
        <ecNumber evidence="3">2.7.13.3</ecNumber>
    </recommendedName>
</protein>
<organism evidence="13 14">
    <name type="scientific">Anaerosporobacter mobilis DSM 15930</name>
    <dbReference type="NCBI Taxonomy" id="1120996"/>
    <lineage>
        <taxon>Bacteria</taxon>
        <taxon>Bacillati</taxon>
        <taxon>Bacillota</taxon>
        <taxon>Clostridia</taxon>
        <taxon>Lachnospirales</taxon>
        <taxon>Lachnospiraceae</taxon>
        <taxon>Anaerosporobacter</taxon>
    </lineage>
</organism>
<evidence type="ECO:0000256" key="9">
    <source>
        <dbReference type="ARBA" id="ARBA00023012"/>
    </source>
</evidence>
<comment type="catalytic activity">
    <reaction evidence="1">
        <text>ATP + protein L-histidine = ADP + protein N-phospho-L-histidine.</text>
        <dbReference type="EC" id="2.7.13.3"/>
    </reaction>
</comment>
<keyword evidence="5" id="KW-0808">Transferase</keyword>
<dbReference type="InterPro" id="IPR003594">
    <property type="entry name" value="HATPase_dom"/>
</dbReference>
<keyword evidence="4" id="KW-0597">Phosphoprotein</keyword>
<evidence type="ECO:0000256" key="6">
    <source>
        <dbReference type="ARBA" id="ARBA00022692"/>
    </source>
</evidence>
<keyword evidence="14" id="KW-1185">Reference proteome</keyword>
<keyword evidence="7 13" id="KW-0418">Kinase</keyword>
<evidence type="ECO:0000256" key="5">
    <source>
        <dbReference type="ARBA" id="ARBA00022679"/>
    </source>
</evidence>
<evidence type="ECO:0000256" key="4">
    <source>
        <dbReference type="ARBA" id="ARBA00022553"/>
    </source>
</evidence>
<dbReference type="GO" id="GO:0005886">
    <property type="term" value="C:plasma membrane"/>
    <property type="evidence" value="ECO:0007669"/>
    <property type="project" value="TreeGrafter"/>
</dbReference>
<dbReference type="SUPFAM" id="SSF47384">
    <property type="entry name" value="Homodimeric domain of signal transducing histidine kinase"/>
    <property type="match status" value="1"/>
</dbReference>
<dbReference type="SMART" id="SM00388">
    <property type="entry name" value="HisKA"/>
    <property type="match status" value="1"/>
</dbReference>
<dbReference type="PANTHER" id="PTHR45528:SF8">
    <property type="entry name" value="HISTIDINE KINASE"/>
    <property type="match status" value="1"/>
</dbReference>
<dbReference type="InterPro" id="IPR003661">
    <property type="entry name" value="HisK_dim/P_dom"/>
</dbReference>
<evidence type="ECO:0000259" key="12">
    <source>
        <dbReference type="PROSITE" id="PS50109"/>
    </source>
</evidence>
<keyword evidence="8 11" id="KW-1133">Transmembrane helix</keyword>
<dbReference type="OrthoDB" id="84942at2"/>
<dbReference type="InterPro" id="IPR036890">
    <property type="entry name" value="HATPase_C_sf"/>
</dbReference>
<dbReference type="STRING" id="1120996.SAMN02746066_00605"/>
<dbReference type="Gene3D" id="1.10.287.130">
    <property type="match status" value="1"/>
</dbReference>
<dbReference type="InterPro" id="IPR036097">
    <property type="entry name" value="HisK_dim/P_sf"/>
</dbReference>
<proteinExistence type="predicted"/>
<evidence type="ECO:0000313" key="14">
    <source>
        <dbReference type="Proteomes" id="UP000184038"/>
    </source>
</evidence>
<name>A0A1M7FRL9_9FIRM</name>
<dbReference type="Gene3D" id="3.30.565.10">
    <property type="entry name" value="Histidine kinase-like ATPase, C-terminal domain"/>
    <property type="match status" value="1"/>
</dbReference>
<keyword evidence="10 11" id="KW-0472">Membrane</keyword>
<dbReference type="GO" id="GO:0000155">
    <property type="term" value="F:phosphorelay sensor kinase activity"/>
    <property type="evidence" value="ECO:0007669"/>
    <property type="project" value="InterPro"/>
</dbReference>
<sequence length="456" mass="50810">MEIKSKKSIKLYMLFLRHLAVFTTLTILLIATIVLSFYYGMASGAILPANYAEQAIEQAKEDIQNSQPFDETVIPYPCTYALFDDNDNLVCGTMTNKEIVKSKDVLFKNSKTPVSRYMLIQREDGYCIIQYDLQAHFTSPTLHELFPMPELLVILLFLVGFLSIACVIASRFGKKLNAELSPLITATDAIKQQELDFEVSPTHIQEFNTVLNSIDEMKRALGTSLKQQWNAEQNRKTQISALAHDIKTPLTIVKGNTELLLEAELSEADKELLEYIHASSHKIEQYLDLLMSAAKAESHVDFDPKSFSVSEFISEIKSEATALCLAKNITLTTDIRDLPETFYGDSVLLVSALSNILANAIEYSPTHGNVTISISGREDMLRFTITDSGKGFSFASLKNATQQFYTEQEERSGKHYGMGLFIAESVAKKHGGNLIIANKEEGCGAVVTLNVKTHTE</sequence>
<evidence type="ECO:0000256" key="2">
    <source>
        <dbReference type="ARBA" id="ARBA00004141"/>
    </source>
</evidence>
<feature type="domain" description="Histidine kinase" evidence="12">
    <location>
        <begin position="241"/>
        <end position="455"/>
    </location>
</feature>
<comment type="subcellular location">
    <subcellularLocation>
        <location evidence="2">Membrane</location>
        <topology evidence="2">Multi-pass membrane protein</topology>
    </subcellularLocation>
</comment>
<dbReference type="RefSeq" id="WP_073282676.1">
    <property type="nucleotide sequence ID" value="NZ_FRCP01000006.1"/>
</dbReference>
<dbReference type="EC" id="2.7.13.3" evidence="3"/>
<feature type="transmembrane region" description="Helical" evidence="11">
    <location>
        <begin position="151"/>
        <end position="170"/>
    </location>
</feature>
<evidence type="ECO:0000256" key="10">
    <source>
        <dbReference type="ARBA" id="ARBA00023136"/>
    </source>
</evidence>